<dbReference type="AlphaFoldDB" id="C6XMB5"/>
<name>C6XMB5_HIRBI</name>
<evidence type="ECO:0000313" key="3">
    <source>
        <dbReference type="EMBL" id="ACT58058.1"/>
    </source>
</evidence>
<dbReference type="OrthoDB" id="7069135at2"/>
<reference evidence="4" key="1">
    <citation type="journal article" date="2011" name="J. Bacteriol.">
        <title>Genome sequences of eight morphologically diverse alphaproteobacteria.</title>
        <authorList>
            <consortium name="US DOE Joint Genome Institute"/>
            <person name="Brown P.J."/>
            <person name="Kysela D.T."/>
            <person name="Buechlein A."/>
            <person name="Hemmerich C."/>
            <person name="Brun Y.V."/>
        </authorList>
    </citation>
    <scope>NUCLEOTIDE SEQUENCE [LARGE SCALE GENOMIC DNA]</scope>
    <source>
        <strain evidence="4">ATCC 49814 / DSM 5838 / IFAM 1418</strain>
    </source>
</reference>
<keyword evidence="1" id="KW-0732">Signal</keyword>
<dbReference type="KEGG" id="hba:Hbal_0356"/>
<dbReference type="SUPFAM" id="SSF110997">
    <property type="entry name" value="Sporulation related repeat"/>
    <property type="match status" value="1"/>
</dbReference>
<dbReference type="Proteomes" id="UP000002745">
    <property type="component" value="Chromosome"/>
</dbReference>
<organism evidence="3 4">
    <name type="scientific">Hirschia baltica (strain ATCC 49814 / DSM 5838 / IFAM 1418)</name>
    <dbReference type="NCBI Taxonomy" id="582402"/>
    <lineage>
        <taxon>Bacteria</taxon>
        <taxon>Pseudomonadati</taxon>
        <taxon>Pseudomonadota</taxon>
        <taxon>Alphaproteobacteria</taxon>
        <taxon>Hyphomonadales</taxon>
        <taxon>Hyphomonadaceae</taxon>
        <taxon>Hirschia</taxon>
    </lineage>
</organism>
<feature type="signal peptide" evidence="1">
    <location>
        <begin position="1"/>
        <end position="27"/>
    </location>
</feature>
<dbReference type="PROSITE" id="PS51724">
    <property type="entry name" value="SPOR"/>
    <property type="match status" value="1"/>
</dbReference>
<evidence type="ECO:0000256" key="1">
    <source>
        <dbReference type="SAM" id="SignalP"/>
    </source>
</evidence>
<feature type="domain" description="SPOR" evidence="2">
    <location>
        <begin position="93"/>
        <end position="171"/>
    </location>
</feature>
<evidence type="ECO:0000259" key="2">
    <source>
        <dbReference type="PROSITE" id="PS51724"/>
    </source>
</evidence>
<dbReference type="InterPro" id="IPR036680">
    <property type="entry name" value="SPOR-like_sf"/>
</dbReference>
<dbReference type="STRING" id="582402.Hbal_0356"/>
<dbReference type="Gene3D" id="3.30.70.1070">
    <property type="entry name" value="Sporulation related repeat"/>
    <property type="match status" value="1"/>
</dbReference>
<dbReference type="HOGENOM" id="CLU_1553172_0_0_5"/>
<accession>C6XMB5</accession>
<protein>
    <submittedName>
        <fullName evidence="3">Sporulation domain protein</fullName>
    </submittedName>
</protein>
<proteinExistence type="predicted"/>
<dbReference type="Pfam" id="PF05036">
    <property type="entry name" value="SPOR"/>
    <property type="match status" value="1"/>
</dbReference>
<dbReference type="RefSeq" id="WP_015826208.1">
    <property type="nucleotide sequence ID" value="NC_012982.1"/>
</dbReference>
<dbReference type="EMBL" id="CP001678">
    <property type="protein sequence ID" value="ACT58058.1"/>
    <property type="molecule type" value="Genomic_DNA"/>
</dbReference>
<keyword evidence="4" id="KW-1185">Reference proteome</keyword>
<sequence>MSVFKKSTLICAGFAALSFSVMNAASAQSLPVPMPIEEQRELEDARLRQKTDEEYAGRTLTFTQGVPLGRSSVASSQINPISRSNTPQLQTLPSNASGYTIKAGSFQSFENAQKLHAKLYAIGSSKIIPRRANGKDFYGVYLGPWATEAEAFQAFTLAMDAGMQDGQILDPQ</sequence>
<evidence type="ECO:0000313" key="4">
    <source>
        <dbReference type="Proteomes" id="UP000002745"/>
    </source>
</evidence>
<feature type="chain" id="PRO_5002972930" evidence="1">
    <location>
        <begin position="28"/>
        <end position="172"/>
    </location>
</feature>
<dbReference type="GO" id="GO:0042834">
    <property type="term" value="F:peptidoglycan binding"/>
    <property type="evidence" value="ECO:0007669"/>
    <property type="project" value="InterPro"/>
</dbReference>
<dbReference type="InterPro" id="IPR007730">
    <property type="entry name" value="SPOR-like_dom"/>
</dbReference>
<gene>
    <name evidence="3" type="ordered locus">Hbal_0356</name>
</gene>